<dbReference type="VEuPathDB" id="ToxoDB:ENH_00023430"/>
<dbReference type="Proteomes" id="UP000030754">
    <property type="component" value="Unassembled WGS sequence"/>
</dbReference>
<dbReference type="GeneID" id="25472513"/>
<dbReference type="PROSITE" id="PS51917">
    <property type="entry name" value="PRU"/>
    <property type="match status" value="1"/>
</dbReference>
<dbReference type="EMBL" id="HG723723">
    <property type="protein sequence ID" value="CDJ66682.1"/>
    <property type="molecule type" value="Genomic_DNA"/>
</dbReference>
<evidence type="ECO:0000259" key="1">
    <source>
        <dbReference type="PROSITE" id="PS51917"/>
    </source>
</evidence>
<reference evidence="2" key="2">
    <citation type="submission" date="2013-10" db="EMBL/GenBank/DDBJ databases">
        <authorList>
            <person name="Aslett M."/>
        </authorList>
    </citation>
    <scope>NUCLEOTIDE SEQUENCE [LARGE SCALE GENOMIC DNA]</scope>
    <source>
        <strain evidence="2">Houghton</strain>
    </source>
</reference>
<name>U6MR48_9EIME</name>
<feature type="domain" description="Pru" evidence="1">
    <location>
        <begin position="15"/>
        <end position="53"/>
    </location>
</feature>
<accession>U6MR48</accession>
<keyword evidence="3" id="KW-1185">Reference proteome</keyword>
<evidence type="ECO:0000313" key="2">
    <source>
        <dbReference type="EMBL" id="CDJ66682.1"/>
    </source>
</evidence>
<dbReference type="AlphaFoldDB" id="U6MR48"/>
<gene>
    <name evidence="2" type="ORF">ENH_00023430</name>
</gene>
<proteinExistence type="predicted"/>
<organism evidence="2 3">
    <name type="scientific">Eimeria necatrix</name>
    <dbReference type="NCBI Taxonomy" id="51315"/>
    <lineage>
        <taxon>Eukaryota</taxon>
        <taxon>Sar</taxon>
        <taxon>Alveolata</taxon>
        <taxon>Apicomplexa</taxon>
        <taxon>Conoidasida</taxon>
        <taxon>Coccidia</taxon>
        <taxon>Eucoccidiorida</taxon>
        <taxon>Eimeriorina</taxon>
        <taxon>Eimeriidae</taxon>
        <taxon>Eimeria</taxon>
    </lineage>
</organism>
<dbReference type="RefSeq" id="XP_013435149.1">
    <property type="nucleotide sequence ID" value="XM_013579695.1"/>
</dbReference>
<evidence type="ECO:0000313" key="3">
    <source>
        <dbReference type="Proteomes" id="UP000030754"/>
    </source>
</evidence>
<dbReference type="OrthoDB" id="331175at2759"/>
<reference evidence="2" key="1">
    <citation type="submission" date="2013-10" db="EMBL/GenBank/DDBJ databases">
        <title>Genomic analysis of the causative agents of coccidiosis in chickens.</title>
        <authorList>
            <person name="Reid A.J."/>
            <person name="Blake D."/>
            <person name="Billington K."/>
            <person name="Browne H."/>
            <person name="Dunn M."/>
            <person name="Hung S."/>
            <person name="Kawahara F."/>
            <person name="Miranda-Saavedra D."/>
            <person name="Mourier T."/>
            <person name="Nagra H."/>
            <person name="Otto T.D."/>
            <person name="Rawlings N."/>
            <person name="Sanchez A."/>
            <person name="Sanders M."/>
            <person name="Subramaniam C."/>
            <person name="Tay Y."/>
            <person name="Dear P."/>
            <person name="Doerig C."/>
            <person name="Gruber A."/>
            <person name="Parkinson J."/>
            <person name="Shirley M."/>
            <person name="Wan K.L."/>
            <person name="Berriman M."/>
            <person name="Tomley F."/>
            <person name="Pain A."/>
        </authorList>
    </citation>
    <scope>NUCLEOTIDE SEQUENCE [LARGE SCALE GENOMIC DNA]</scope>
    <source>
        <strain evidence="2">Houghton</strain>
    </source>
</reference>
<sequence>MVTAGASSGAAQGDGSRQPLLSVKAGRCLLSGKLVSPDVRKGCLQLFQVNKNK</sequence>
<dbReference type="InterPro" id="IPR044868">
    <property type="entry name" value="Rpn13/ADRM1_Pru"/>
</dbReference>
<protein>
    <recommendedName>
        <fullName evidence="1">Pru domain-containing protein</fullName>
    </recommendedName>
</protein>